<sequence>MRIGCLQFAPKVGDVTNNIAQAEAVLSSADQDELKNLDLLVLPEMAFSEPENYNSLIVVDRDGETLANYSKSFLYYTDATWAREGRGFYGGKLGDLGQTAMGICTPYKFEAPWDAYEFAFHILRVRANLVILSTAWLTNDERTGFLACPDAPDLYTLTYWAQRLEPVIRTGASEETVVVFANRSGVEDEATYAGTSTVLGIRDGQVSVYGILGRGVEELLVVDTDKPPLGRLVYRPAVPGDGSPTQTSALPTTASRRRLTAAKAAGAEHKPAGSTHPRPKLTLQTDLPRLRTPPAASAELDPTGHGPSASHCRRRSPFSSTTPAARPTTPPSRSRAFRHGGGGGPRCRLLPAAAR</sequence>
<dbReference type="GeneID" id="11512506"/>
<dbReference type="PANTHER" id="PTHR11750:SF26">
    <property type="entry name" value="PROTEIN N-TERMINAL AMIDASE"/>
    <property type="match status" value="1"/>
</dbReference>
<dbReference type="InterPro" id="IPR036526">
    <property type="entry name" value="C-N_Hydrolase_sf"/>
</dbReference>
<dbReference type="GO" id="GO:0070773">
    <property type="term" value="F:protein-N-terminal glutamine amidohydrolase activity"/>
    <property type="evidence" value="ECO:0007669"/>
    <property type="project" value="InterPro"/>
</dbReference>
<feature type="compositionally biased region" description="Low complexity" evidence="1">
    <location>
        <begin position="317"/>
        <end position="334"/>
    </location>
</feature>
<evidence type="ECO:0000313" key="2">
    <source>
        <dbReference type="EMBL" id="AEO56128.1"/>
    </source>
</evidence>
<dbReference type="GO" id="GO:0008418">
    <property type="term" value="F:protein-N-terminal asparagine amidohydrolase activity"/>
    <property type="evidence" value="ECO:0007669"/>
    <property type="project" value="InterPro"/>
</dbReference>
<accession>G2Q7X1</accession>
<dbReference type="eggNOG" id="KOG0806">
    <property type="taxonomic scope" value="Eukaryota"/>
</dbReference>
<dbReference type="VEuPathDB" id="FungiDB:MYCTH_2090061"/>
<feature type="compositionally biased region" description="Polar residues" evidence="1">
    <location>
        <begin position="243"/>
        <end position="254"/>
    </location>
</feature>
<dbReference type="STRING" id="573729.G2Q7X1"/>
<dbReference type="InParanoid" id="G2Q7X1"/>
<dbReference type="KEGG" id="mtm:MYCTH_2090061"/>
<dbReference type="EMBL" id="CP003003">
    <property type="protein sequence ID" value="AEO56128.1"/>
    <property type="molecule type" value="Genomic_DNA"/>
</dbReference>
<dbReference type="InterPro" id="IPR039703">
    <property type="entry name" value="Nta1"/>
</dbReference>
<dbReference type="GO" id="GO:0030163">
    <property type="term" value="P:protein catabolic process"/>
    <property type="evidence" value="ECO:0007669"/>
    <property type="project" value="TreeGrafter"/>
</dbReference>
<reference evidence="2 3" key="1">
    <citation type="journal article" date="2011" name="Nat. Biotechnol.">
        <title>Comparative genomic analysis of the thermophilic biomass-degrading fungi Myceliophthora thermophila and Thielavia terrestris.</title>
        <authorList>
            <person name="Berka R.M."/>
            <person name="Grigoriev I.V."/>
            <person name="Otillar R."/>
            <person name="Salamov A."/>
            <person name="Grimwood J."/>
            <person name="Reid I."/>
            <person name="Ishmael N."/>
            <person name="John T."/>
            <person name="Darmond C."/>
            <person name="Moisan M.-C."/>
            <person name="Henrissat B."/>
            <person name="Coutinho P.M."/>
            <person name="Lombard V."/>
            <person name="Natvig D.O."/>
            <person name="Lindquist E."/>
            <person name="Schmutz J."/>
            <person name="Lucas S."/>
            <person name="Harris P."/>
            <person name="Powlowski J."/>
            <person name="Bellemare A."/>
            <person name="Taylor D."/>
            <person name="Butler G."/>
            <person name="de Vries R.P."/>
            <person name="Allijn I.E."/>
            <person name="van den Brink J."/>
            <person name="Ushinsky S."/>
            <person name="Storms R."/>
            <person name="Powell A.J."/>
            <person name="Paulsen I.T."/>
            <person name="Elbourne L.D.H."/>
            <person name="Baker S.E."/>
            <person name="Magnuson J."/>
            <person name="LaBoissiere S."/>
            <person name="Clutterbuck A.J."/>
            <person name="Martinez D."/>
            <person name="Wogulis M."/>
            <person name="de Leon A.L."/>
            <person name="Rey M.W."/>
            <person name="Tsang A."/>
        </authorList>
    </citation>
    <scope>NUCLEOTIDE SEQUENCE [LARGE SCALE GENOMIC DNA]</scope>
    <source>
        <strain evidence="3">ATCC 42464 / BCRC 31852 / DSM 1799</strain>
    </source>
</reference>
<keyword evidence="3" id="KW-1185">Reference proteome</keyword>
<dbReference type="PANTHER" id="PTHR11750">
    <property type="entry name" value="PROTEIN N-TERMINAL AMIDASE"/>
    <property type="match status" value="1"/>
</dbReference>
<dbReference type="AlphaFoldDB" id="G2Q7X1"/>
<dbReference type="HOGENOM" id="CLU_781149_0_0_1"/>
<dbReference type="RefSeq" id="XP_003661373.1">
    <property type="nucleotide sequence ID" value="XM_003661325.1"/>
</dbReference>
<dbReference type="OMA" id="VKILCWD"/>
<protein>
    <recommendedName>
        <fullName evidence="4">CN hydrolase domain-containing protein</fullName>
    </recommendedName>
</protein>
<dbReference type="Gene3D" id="3.60.110.10">
    <property type="entry name" value="Carbon-nitrogen hydrolase"/>
    <property type="match status" value="2"/>
</dbReference>
<name>G2Q7X1_THET4</name>
<proteinExistence type="predicted"/>
<dbReference type="SUPFAM" id="SSF56317">
    <property type="entry name" value="Carbon-nitrogen hydrolase"/>
    <property type="match status" value="1"/>
</dbReference>
<evidence type="ECO:0000256" key="1">
    <source>
        <dbReference type="SAM" id="MobiDB-lite"/>
    </source>
</evidence>
<gene>
    <name evidence="2" type="ORF">MYCTH_2090061</name>
</gene>
<feature type="region of interest" description="Disordered" evidence="1">
    <location>
        <begin position="235"/>
        <end position="355"/>
    </location>
</feature>
<organism evidence="2 3">
    <name type="scientific">Thermothelomyces thermophilus (strain ATCC 42464 / BCRC 31852 / DSM 1799)</name>
    <name type="common">Sporotrichum thermophile</name>
    <dbReference type="NCBI Taxonomy" id="573729"/>
    <lineage>
        <taxon>Eukaryota</taxon>
        <taxon>Fungi</taxon>
        <taxon>Dikarya</taxon>
        <taxon>Ascomycota</taxon>
        <taxon>Pezizomycotina</taxon>
        <taxon>Sordariomycetes</taxon>
        <taxon>Sordariomycetidae</taxon>
        <taxon>Sordariales</taxon>
        <taxon>Chaetomiaceae</taxon>
        <taxon>Thermothelomyces</taxon>
    </lineage>
</organism>
<evidence type="ECO:0008006" key="4">
    <source>
        <dbReference type="Google" id="ProtNLM"/>
    </source>
</evidence>
<evidence type="ECO:0000313" key="3">
    <source>
        <dbReference type="Proteomes" id="UP000007322"/>
    </source>
</evidence>
<dbReference type="Proteomes" id="UP000007322">
    <property type="component" value="Chromosome 2"/>
</dbReference>
<dbReference type="OrthoDB" id="201515at2759"/>